<dbReference type="EC" id="1.1.1.133" evidence="3 6"/>
<comment type="catalytic activity">
    <reaction evidence="5">
        <text>dTDP-beta-L-rhamnose + NADP(+) = dTDP-4-dehydro-beta-L-rhamnose + NADPH + H(+)</text>
        <dbReference type="Rhea" id="RHEA:21796"/>
        <dbReference type="ChEBI" id="CHEBI:15378"/>
        <dbReference type="ChEBI" id="CHEBI:57510"/>
        <dbReference type="ChEBI" id="CHEBI:57783"/>
        <dbReference type="ChEBI" id="CHEBI:58349"/>
        <dbReference type="ChEBI" id="CHEBI:62830"/>
        <dbReference type="EC" id="1.1.1.133"/>
    </reaction>
</comment>
<evidence type="ECO:0000259" key="7">
    <source>
        <dbReference type="Pfam" id="PF04321"/>
    </source>
</evidence>
<dbReference type="SUPFAM" id="SSF51735">
    <property type="entry name" value="NAD(P)-binding Rossmann-fold domains"/>
    <property type="match status" value="1"/>
</dbReference>
<evidence type="ECO:0000256" key="4">
    <source>
        <dbReference type="ARBA" id="ARBA00017099"/>
    </source>
</evidence>
<evidence type="ECO:0000256" key="2">
    <source>
        <dbReference type="ARBA" id="ARBA00010944"/>
    </source>
</evidence>
<dbReference type="EMBL" id="AECZ01000015">
    <property type="protein sequence ID" value="EFL50872.1"/>
    <property type="molecule type" value="Genomic_DNA"/>
</dbReference>
<dbReference type="PANTHER" id="PTHR10491">
    <property type="entry name" value="DTDP-4-DEHYDRORHAMNOSE REDUCTASE"/>
    <property type="match status" value="1"/>
</dbReference>
<evidence type="ECO:0000313" key="8">
    <source>
        <dbReference type="EMBL" id="EFL50872.1"/>
    </source>
</evidence>
<organism evidence="8 9">
    <name type="scientific">Solidesulfovibrio fructosivorans JJ]</name>
    <dbReference type="NCBI Taxonomy" id="596151"/>
    <lineage>
        <taxon>Bacteria</taxon>
        <taxon>Pseudomonadati</taxon>
        <taxon>Thermodesulfobacteriota</taxon>
        <taxon>Desulfovibrionia</taxon>
        <taxon>Desulfovibrionales</taxon>
        <taxon>Desulfovibrionaceae</taxon>
        <taxon>Solidesulfovibrio</taxon>
    </lineage>
</organism>
<comment type="similarity">
    <text evidence="2 6">Belongs to the dTDP-4-dehydrorhamnose reductase family.</text>
</comment>
<name>E1JXU9_SOLFR</name>
<dbReference type="PANTHER" id="PTHR10491:SF4">
    <property type="entry name" value="METHIONINE ADENOSYLTRANSFERASE 2 SUBUNIT BETA"/>
    <property type="match status" value="1"/>
</dbReference>
<evidence type="ECO:0000256" key="6">
    <source>
        <dbReference type="RuleBase" id="RU364082"/>
    </source>
</evidence>
<dbReference type="Pfam" id="PF04321">
    <property type="entry name" value="RmlD_sub_bind"/>
    <property type="match status" value="1"/>
</dbReference>
<dbReference type="UniPathway" id="UPA00124"/>
<dbReference type="InterPro" id="IPR029903">
    <property type="entry name" value="RmlD-like-bd"/>
</dbReference>
<evidence type="ECO:0000313" key="9">
    <source>
        <dbReference type="Proteomes" id="UP000006250"/>
    </source>
</evidence>
<proteinExistence type="inferred from homology"/>
<reference evidence="8 9" key="1">
    <citation type="submission" date="2010-08" db="EMBL/GenBank/DDBJ databases">
        <title>The draft genome of Desulfovibrio fructosovorans JJ.</title>
        <authorList>
            <consortium name="US DOE Joint Genome Institute (JGI-PGF)"/>
            <person name="Lucas S."/>
            <person name="Copeland A."/>
            <person name="Lapidus A."/>
            <person name="Cheng J.-F."/>
            <person name="Bruce D."/>
            <person name="Goodwin L."/>
            <person name="Pitluck S."/>
            <person name="Land M.L."/>
            <person name="Hauser L."/>
            <person name="Chang Y.-J."/>
            <person name="Jeffries C."/>
            <person name="Wall J.D."/>
            <person name="Stahl D.A."/>
            <person name="Arkin A.P."/>
            <person name="Dehal P."/>
            <person name="Stolyar S.M."/>
            <person name="Hazen T.C."/>
            <person name="Woyke T.J."/>
        </authorList>
    </citation>
    <scope>NUCLEOTIDE SEQUENCE [LARGE SCALE GENOMIC DNA]</scope>
    <source>
        <strain evidence="8 9">JJ</strain>
    </source>
</reference>
<dbReference type="GO" id="GO:0008831">
    <property type="term" value="F:dTDP-4-dehydrorhamnose reductase activity"/>
    <property type="evidence" value="ECO:0007669"/>
    <property type="project" value="UniProtKB-EC"/>
</dbReference>
<gene>
    <name evidence="8" type="ORF">DesfrDRAFT_2448</name>
</gene>
<dbReference type="GO" id="GO:0019305">
    <property type="term" value="P:dTDP-rhamnose biosynthetic process"/>
    <property type="evidence" value="ECO:0007669"/>
    <property type="project" value="UniProtKB-UniPathway"/>
</dbReference>
<dbReference type="InterPro" id="IPR005913">
    <property type="entry name" value="dTDP_dehydrorham_reduct"/>
</dbReference>
<keyword evidence="9" id="KW-1185">Reference proteome</keyword>
<comment type="pathway">
    <text evidence="1 6">Carbohydrate biosynthesis; dTDP-L-rhamnose biosynthesis.</text>
</comment>
<evidence type="ECO:0000256" key="5">
    <source>
        <dbReference type="ARBA" id="ARBA00048200"/>
    </source>
</evidence>
<dbReference type="Gene3D" id="3.40.50.720">
    <property type="entry name" value="NAD(P)-binding Rossmann-like Domain"/>
    <property type="match status" value="1"/>
</dbReference>
<comment type="function">
    <text evidence="6">Catalyzes the reduction of dTDP-6-deoxy-L-lyxo-4-hexulose to yield dTDP-L-rhamnose.</text>
</comment>
<dbReference type="OrthoDB" id="8665216at2"/>
<protein>
    <recommendedName>
        <fullName evidence="4 6">dTDP-4-dehydrorhamnose reductase</fullName>
        <ecNumber evidence="3 6">1.1.1.133</ecNumber>
    </recommendedName>
</protein>
<accession>E1JXU9</accession>
<keyword evidence="6" id="KW-0521">NADP</keyword>
<dbReference type="STRING" id="596151.DesfrDRAFT_2448"/>
<keyword evidence="6" id="KW-0560">Oxidoreductase</keyword>
<evidence type="ECO:0000256" key="1">
    <source>
        <dbReference type="ARBA" id="ARBA00004781"/>
    </source>
</evidence>
<comment type="caution">
    <text evidence="8">The sequence shown here is derived from an EMBL/GenBank/DDBJ whole genome shotgun (WGS) entry which is preliminary data.</text>
</comment>
<dbReference type="AlphaFoldDB" id="E1JXU9"/>
<dbReference type="Proteomes" id="UP000006250">
    <property type="component" value="Unassembled WGS sequence"/>
</dbReference>
<dbReference type="InterPro" id="IPR036291">
    <property type="entry name" value="NAD(P)-bd_dom_sf"/>
</dbReference>
<dbReference type="RefSeq" id="WP_005994246.1">
    <property type="nucleotide sequence ID" value="NZ_AECZ01000015.1"/>
</dbReference>
<sequence>MTLDRAYIIGGDSQIGRAIGAALRACEVPCRVTTRRERPLQEGEDFLDLAAETFAWQPREQGGPDAVAFVCAGATSLEFCRTNPEASRRINVDQTMILVRTLAASGYRPILFSTNMVFDGTAVLPTPQTPTCPLSEYGRQKRDVERLVQDQIPGALILRLGKVLLPDMPLFVRWLEQWRRGELVRAFEDLFLAPLPLAALLDVTLRLAAKGVAGVWHLCPAEQCSYVDAARWLAARAGCDMALVEPDTAARAGIVPEHRPRYVALDSAATEAFCGLRLPTPQEALGTIRCDHR</sequence>
<feature type="domain" description="RmlD-like substrate binding" evidence="7">
    <location>
        <begin position="7"/>
        <end position="287"/>
    </location>
</feature>
<dbReference type="eggNOG" id="COG1091">
    <property type="taxonomic scope" value="Bacteria"/>
</dbReference>
<evidence type="ECO:0000256" key="3">
    <source>
        <dbReference type="ARBA" id="ARBA00012929"/>
    </source>
</evidence>